<dbReference type="Gene3D" id="3.40.50.300">
    <property type="entry name" value="P-loop containing nucleotide triphosphate hydrolases"/>
    <property type="match status" value="2"/>
</dbReference>
<dbReference type="PANTHER" id="PTHR42771:SF2">
    <property type="entry name" value="IRON(3+)-HYDROXAMATE IMPORT ATP-BINDING PROTEIN FHUC"/>
    <property type="match status" value="1"/>
</dbReference>
<proteinExistence type="predicted"/>
<dbReference type="SMART" id="SM00382">
    <property type="entry name" value="AAA"/>
    <property type="match status" value="1"/>
</dbReference>
<evidence type="ECO:0000256" key="5">
    <source>
        <dbReference type="ARBA" id="ARBA00023004"/>
    </source>
</evidence>
<dbReference type="InterPro" id="IPR038729">
    <property type="entry name" value="Rad50/SbcC_AAA"/>
</dbReference>
<dbReference type="GO" id="GO:0006302">
    <property type="term" value="P:double-strand break repair"/>
    <property type="evidence" value="ECO:0007669"/>
    <property type="project" value="InterPro"/>
</dbReference>
<dbReference type="SUPFAM" id="SSF52540">
    <property type="entry name" value="P-loop containing nucleoside triphosphate hydrolases"/>
    <property type="match status" value="1"/>
</dbReference>
<dbReference type="AlphaFoldDB" id="A0A917SGM1"/>
<evidence type="ECO:0000256" key="3">
    <source>
        <dbReference type="ARBA" id="ARBA00022475"/>
    </source>
</evidence>
<organism evidence="9 10">
    <name type="scientific">Microlunatus endophyticus</name>
    <dbReference type="NCBI Taxonomy" id="1716077"/>
    <lineage>
        <taxon>Bacteria</taxon>
        <taxon>Bacillati</taxon>
        <taxon>Actinomycetota</taxon>
        <taxon>Actinomycetes</taxon>
        <taxon>Propionibacteriales</taxon>
        <taxon>Propionibacteriaceae</taxon>
        <taxon>Microlunatus</taxon>
    </lineage>
</organism>
<reference evidence="9" key="1">
    <citation type="journal article" date="2014" name="Int. J. Syst. Evol. Microbiol.">
        <title>Complete genome sequence of Corynebacterium casei LMG S-19264T (=DSM 44701T), isolated from a smear-ripened cheese.</title>
        <authorList>
            <consortium name="US DOE Joint Genome Institute (JGI-PGF)"/>
            <person name="Walter F."/>
            <person name="Albersmeier A."/>
            <person name="Kalinowski J."/>
            <person name="Ruckert C."/>
        </authorList>
    </citation>
    <scope>NUCLEOTIDE SEQUENCE</scope>
    <source>
        <strain evidence="9">CGMCC 4.7306</strain>
    </source>
</reference>
<comment type="caution">
    <text evidence="9">The sequence shown here is derived from an EMBL/GenBank/DDBJ whole genome shotgun (WGS) entry which is preliminary data.</text>
</comment>
<evidence type="ECO:0000313" key="9">
    <source>
        <dbReference type="EMBL" id="GGL78800.1"/>
    </source>
</evidence>
<gene>
    <name evidence="9" type="ORF">GCM10011575_41490</name>
</gene>
<dbReference type="Pfam" id="PF13304">
    <property type="entry name" value="AAA_21"/>
    <property type="match status" value="1"/>
</dbReference>
<dbReference type="GO" id="GO:0006826">
    <property type="term" value="P:iron ion transport"/>
    <property type="evidence" value="ECO:0007669"/>
    <property type="project" value="UniProtKB-KW"/>
</dbReference>
<sequence length="257" mass="28023">MAVINRLPVRRVSGVAGHGLDSRAWPMTLAPVRQLIEGGVDLDPVTVLVGENGTGKSTIVEAIAMAYGLSSEGGSTGALHSTRATESDLWESLLLERSAGLRKWGYFLRAETMHGLYSYLEDHPGKEPDPDFHRLSHGESFMAMLATRRFQKGGFFVLDEPEAGLSFVSQLTLIGQLAELVAEGRTQLVIATHSPVLARLPGARLLQLDERGITEVGWDELAVVDHYRAFLADPDVYLHHLLPSGTLFSKGPDTGRR</sequence>
<keyword evidence="6" id="KW-0406">Ion transport</keyword>
<dbReference type="GO" id="GO:0005524">
    <property type="term" value="F:ATP binding"/>
    <property type="evidence" value="ECO:0007669"/>
    <property type="project" value="InterPro"/>
</dbReference>
<evidence type="ECO:0000256" key="6">
    <source>
        <dbReference type="ARBA" id="ARBA00023065"/>
    </source>
</evidence>
<name>A0A917SGM1_9ACTN</name>
<reference evidence="9" key="2">
    <citation type="submission" date="2020-09" db="EMBL/GenBank/DDBJ databases">
        <authorList>
            <person name="Sun Q."/>
            <person name="Zhou Y."/>
        </authorList>
    </citation>
    <scope>NUCLEOTIDE SEQUENCE</scope>
    <source>
        <strain evidence="9">CGMCC 4.7306</strain>
    </source>
</reference>
<dbReference type="InterPro" id="IPR003959">
    <property type="entry name" value="ATPase_AAA_core"/>
</dbReference>
<evidence type="ECO:0000256" key="2">
    <source>
        <dbReference type="ARBA" id="ARBA00022448"/>
    </source>
</evidence>
<keyword evidence="2" id="KW-0813">Transport</keyword>
<dbReference type="GO" id="GO:0016887">
    <property type="term" value="F:ATP hydrolysis activity"/>
    <property type="evidence" value="ECO:0007669"/>
    <property type="project" value="InterPro"/>
</dbReference>
<dbReference type="GO" id="GO:0005886">
    <property type="term" value="C:plasma membrane"/>
    <property type="evidence" value="ECO:0007669"/>
    <property type="project" value="UniProtKB-SubCell"/>
</dbReference>
<keyword evidence="7" id="KW-0472">Membrane</keyword>
<keyword evidence="4" id="KW-0410">Iron transport</keyword>
<comment type="subcellular location">
    <subcellularLocation>
        <location evidence="1">Cell membrane</location>
        <topology evidence="1">Peripheral membrane protein</topology>
    </subcellularLocation>
</comment>
<dbReference type="InterPro" id="IPR051535">
    <property type="entry name" value="Siderophore_ABC-ATPase"/>
</dbReference>
<dbReference type="EMBL" id="BMMZ01000013">
    <property type="protein sequence ID" value="GGL78800.1"/>
    <property type="molecule type" value="Genomic_DNA"/>
</dbReference>
<protein>
    <recommendedName>
        <fullName evidence="8">AAA+ ATPase domain-containing protein</fullName>
    </recommendedName>
</protein>
<evidence type="ECO:0000256" key="7">
    <source>
        <dbReference type="ARBA" id="ARBA00023136"/>
    </source>
</evidence>
<evidence type="ECO:0000256" key="4">
    <source>
        <dbReference type="ARBA" id="ARBA00022496"/>
    </source>
</evidence>
<accession>A0A917SGM1</accession>
<evidence type="ECO:0000313" key="10">
    <source>
        <dbReference type="Proteomes" id="UP000613840"/>
    </source>
</evidence>
<dbReference type="Pfam" id="PF13476">
    <property type="entry name" value="AAA_23"/>
    <property type="match status" value="1"/>
</dbReference>
<evidence type="ECO:0000256" key="1">
    <source>
        <dbReference type="ARBA" id="ARBA00004202"/>
    </source>
</evidence>
<dbReference type="InterPro" id="IPR027417">
    <property type="entry name" value="P-loop_NTPase"/>
</dbReference>
<dbReference type="Proteomes" id="UP000613840">
    <property type="component" value="Unassembled WGS sequence"/>
</dbReference>
<keyword evidence="3" id="KW-1003">Cell membrane</keyword>
<dbReference type="InterPro" id="IPR003593">
    <property type="entry name" value="AAA+_ATPase"/>
</dbReference>
<keyword evidence="5" id="KW-0408">Iron</keyword>
<feature type="domain" description="AAA+ ATPase" evidence="8">
    <location>
        <begin position="42"/>
        <end position="212"/>
    </location>
</feature>
<keyword evidence="10" id="KW-1185">Reference proteome</keyword>
<evidence type="ECO:0000259" key="8">
    <source>
        <dbReference type="SMART" id="SM00382"/>
    </source>
</evidence>
<dbReference type="PANTHER" id="PTHR42771">
    <property type="entry name" value="IRON(3+)-HYDROXAMATE IMPORT ATP-BINDING PROTEIN FHUC"/>
    <property type="match status" value="1"/>
</dbReference>